<dbReference type="EMBL" id="JAAAHW010006251">
    <property type="protein sequence ID" value="KAF9963879.1"/>
    <property type="molecule type" value="Genomic_DNA"/>
</dbReference>
<feature type="compositionally biased region" description="Polar residues" evidence="1">
    <location>
        <begin position="175"/>
        <end position="196"/>
    </location>
</feature>
<evidence type="ECO:0000256" key="1">
    <source>
        <dbReference type="SAM" id="MobiDB-lite"/>
    </source>
</evidence>
<proteinExistence type="predicted"/>
<feature type="compositionally biased region" description="Low complexity" evidence="1">
    <location>
        <begin position="139"/>
        <end position="159"/>
    </location>
</feature>
<accession>A0A9P6M3C8</accession>
<evidence type="ECO:0000313" key="3">
    <source>
        <dbReference type="Proteomes" id="UP000749646"/>
    </source>
</evidence>
<feature type="compositionally biased region" description="Polar residues" evidence="1">
    <location>
        <begin position="269"/>
        <end position="284"/>
    </location>
</feature>
<reference evidence="2" key="1">
    <citation type="journal article" date="2020" name="Fungal Divers.">
        <title>Resolving the Mortierellaceae phylogeny through synthesis of multi-gene phylogenetics and phylogenomics.</title>
        <authorList>
            <person name="Vandepol N."/>
            <person name="Liber J."/>
            <person name="Desiro A."/>
            <person name="Na H."/>
            <person name="Kennedy M."/>
            <person name="Barry K."/>
            <person name="Grigoriev I.V."/>
            <person name="Miller A.N."/>
            <person name="O'Donnell K."/>
            <person name="Stajich J.E."/>
            <person name="Bonito G."/>
        </authorList>
    </citation>
    <scope>NUCLEOTIDE SEQUENCE</scope>
    <source>
        <strain evidence="2">MES-2147</strain>
    </source>
</reference>
<keyword evidence="3" id="KW-1185">Reference proteome</keyword>
<dbReference type="Proteomes" id="UP000749646">
    <property type="component" value="Unassembled WGS sequence"/>
</dbReference>
<evidence type="ECO:0000313" key="2">
    <source>
        <dbReference type="EMBL" id="KAF9963879.1"/>
    </source>
</evidence>
<feature type="region of interest" description="Disordered" evidence="1">
    <location>
        <begin position="174"/>
        <end position="196"/>
    </location>
</feature>
<dbReference type="AlphaFoldDB" id="A0A9P6M3C8"/>
<comment type="caution">
    <text evidence="2">The sequence shown here is derived from an EMBL/GenBank/DDBJ whole genome shotgun (WGS) entry which is preliminary data.</text>
</comment>
<gene>
    <name evidence="2" type="ORF">BGZ65_008156</name>
</gene>
<sequence>MPLTITKRKRRTPQRTEEQKADLKAVIEDWRQETFIKKLGWSQILDNEVIMGDDTIKELVDKGASVETADSVLSIINWEPYDDDVLQDLASKIIKFNNGIDTKKRIKVSEAQRETSLDDRYPEGIQVQIEGVQAIFCGSGETSTSEESSSIPEGSVSSIQPVRKIQRTHPDQFKPTISSVQDQKSQAQAGSHHTTAAASIQKNVTKFQRPPTGNFKFDTFKISTPSSFQDQKSQVKVGRHDTTTTASIQQATRRSQRTTSGNIKFGQFKMTTPTSFQNQSTTSLPRDRDANE</sequence>
<protein>
    <submittedName>
        <fullName evidence="2">Uncharacterized protein</fullName>
    </submittedName>
</protein>
<name>A0A9P6M3C8_9FUNG</name>
<organism evidence="2 3">
    <name type="scientific">Modicella reniformis</name>
    <dbReference type="NCBI Taxonomy" id="1440133"/>
    <lineage>
        <taxon>Eukaryota</taxon>
        <taxon>Fungi</taxon>
        <taxon>Fungi incertae sedis</taxon>
        <taxon>Mucoromycota</taxon>
        <taxon>Mortierellomycotina</taxon>
        <taxon>Mortierellomycetes</taxon>
        <taxon>Mortierellales</taxon>
        <taxon>Mortierellaceae</taxon>
        <taxon>Modicella</taxon>
    </lineage>
</organism>
<feature type="region of interest" description="Disordered" evidence="1">
    <location>
        <begin position="226"/>
        <end position="292"/>
    </location>
</feature>
<feature type="compositionally biased region" description="Polar residues" evidence="1">
    <location>
        <begin position="243"/>
        <end position="262"/>
    </location>
</feature>
<feature type="region of interest" description="Disordered" evidence="1">
    <location>
        <begin position="139"/>
        <end position="161"/>
    </location>
</feature>
<feature type="region of interest" description="Disordered" evidence="1">
    <location>
        <begin position="1"/>
        <end position="20"/>
    </location>
</feature>
<feature type="compositionally biased region" description="Basic residues" evidence="1">
    <location>
        <begin position="1"/>
        <end position="13"/>
    </location>
</feature>